<feature type="compositionally biased region" description="Low complexity" evidence="2">
    <location>
        <begin position="173"/>
        <end position="230"/>
    </location>
</feature>
<dbReference type="AlphaFoldDB" id="A0A0M0JVX3"/>
<evidence type="ECO:0000313" key="4">
    <source>
        <dbReference type="EMBL" id="KOO30283.1"/>
    </source>
</evidence>
<dbReference type="Pfam" id="PF13202">
    <property type="entry name" value="EF-hand_5"/>
    <property type="match status" value="1"/>
</dbReference>
<keyword evidence="5" id="KW-1185">Reference proteome</keyword>
<dbReference type="InterPro" id="IPR011992">
    <property type="entry name" value="EF-hand-dom_pair"/>
</dbReference>
<feature type="domain" description="EF-hand" evidence="3">
    <location>
        <begin position="1"/>
        <end position="24"/>
    </location>
</feature>
<reference evidence="5" key="1">
    <citation type="journal article" date="2015" name="PLoS Genet.">
        <title>Genome Sequence and Transcriptome Analyses of Chrysochromulina tobin: Metabolic Tools for Enhanced Algal Fitness in the Prominent Order Prymnesiales (Haptophyceae).</title>
        <authorList>
            <person name="Hovde B.T."/>
            <person name="Deodato C.R."/>
            <person name="Hunsperger H.M."/>
            <person name="Ryken S.A."/>
            <person name="Yost W."/>
            <person name="Jha R.K."/>
            <person name="Patterson J."/>
            <person name="Monnat R.J. Jr."/>
            <person name="Barlow S.B."/>
            <person name="Starkenburg S.R."/>
            <person name="Cattolico R.A."/>
        </authorList>
    </citation>
    <scope>NUCLEOTIDE SEQUENCE</scope>
    <source>
        <strain evidence="5">CCMP291</strain>
    </source>
</reference>
<proteinExistence type="predicted"/>
<evidence type="ECO:0000313" key="5">
    <source>
        <dbReference type="Proteomes" id="UP000037460"/>
    </source>
</evidence>
<evidence type="ECO:0000256" key="2">
    <source>
        <dbReference type="SAM" id="MobiDB-lite"/>
    </source>
</evidence>
<evidence type="ECO:0000256" key="1">
    <source>
        <dbReference type="ARBA" id="ARBA00022837"/>
    </source>
</evidence>
<dbReference type="InterPro" id="IPR002048">
    <property type="entry name" value="EF_hand_dom"/>
</dbReference>
<keyword evidence="1" id="KW-0106">Calcium</keyword>
<dbReference type="InterPro" id="IPR018247">
    <property type="entry name" value="EF_Hand_1_Ca_BS"/>
</dbReference>
<accession>A0A0M0JVX3</accession>
<dbReference type="Proteomes" id="UP000037460">
    <property type="component" value="Unassembled WGS sequence"/>
</dbReference>
<name>A0A0M0JVX3_9EUKA</name>
<gene>
    <name evidence="4" type="ORF">Ctob_006142</name>
</gene>
<feature type="region of interest" description="Disordered" evidence="2">
    <location>
        <begin position="173"/>
        <end position="243"/>
    </location>
</feature>
<sequence>MDTDGSGEISRKELAAKLRADGQIESLLGIADASTVPEVVHVMRILDKMGTDQDGDTYITREELQTMHSYITPKITREELVAGLLADREVAVKLAAERVEAARRHILQEQYAATVVQSAARGHVTRAGLGRRKANVPELTTFVAKFAHDMVAEMLERAFVKVTGLGGMDEAKAAAAAAEDPAAEEPVAGPAPEGPASEEPAETEPAPAGTVPVELVAEAEAADAPAATAEVVEEPPEQNVELS</sequence>
<comment type="caution">
    <text evidence="4">The sequence shown here is derived from an EMBL/GenBank/DDBJ whole genome shotgun (WGS) entry which is preliminary data.</text>
</comment>
<dbReference type="Gene3D" id="1.10.238.10">
    <property type="entry name" value="EF-hand"/>
    <property type="match status" value="1"/>
</dbReference>
<dbReference type="GO" id="GO:0005509">
    <property type="term" value="F:calcium ion binding"/>
    <property type="evidence" value="ECO:0007669"/>
    <property type="project" value="InterPro"/>
</dbReference>
<organism evidence="4 5">
    <name type="scientific">Chrysochromulina tobinii</name>
    <dbReference type="NCBI Taxonomy" id="1460289"/>
    <lineage>
        <taxon>Eukaryota</taxon>
        <taxon>Haptista</taxon>
        <taxon>Haptophyta</taxon>
        <taxon>Prymnesiophyceae</taxon>
        <taxon>Prymnesiales</taxon>
        <taxon>Chrysochromulinaceae</taxon>
        <taxon>Chrysochromulina</taxon>
    </lineage>
</organism>
<protein>
    <recommendedName>
        <fullName evidence="3">EF-hand domain-containing protein</fullName>
    </recommendedName>
</protein>
<dbReference type="EMBL" id="JWZX01002253">
    <property type="protein sequence ID" value="KOO30283.1"/>
    <property type="molecule type" value="Genomic_DNA"/>
</dbReference>
<evidence type="ECO:0000259" key="3">
    <source>
        <dbReference type="PROSITE" id="PS50222"/>
    </source>
</evidence>
<dbReference type="PROSITE" id="PS00018">
    <property type="entry name" value="EF_HAND_1"/>
    <property type="match status" value="1"/>
</dbReference>
<dbReference type="PROSITE" id="PS50096">
    <property type="entry name" value="IQ"/>
    <property type="match status" value="1"/>
</dbReference>
<dbReference type="PROSITE" id="PS50222">
    <property type="entry name" value="EF_HAND_2"/>
    <property type="match status" value="1"/>
</dbReference>
<dbReference type="SUPFAM" id="SSF47473">
    <property type="entry name" value="EF-hand"/>
    <property type="match status" value="1"/>
</dbReference>